<reference evidence="3" key="2">
    <citation type="submission" date="2023-05" db="EMBL/GenBank/DDBJ databases">
        <authorList>
            <consortium name="Lawrence Berkeley National Laboratory"/>
            <person name="Steindorff A."/>
            <person name="Hensen N."/>
            <person name="Bonometti L."/>
            <person name="Westerberg I."/>
            <person name="Brannstrom I.O."/>
            <person name="Guillou S."/>
            <person name="Cros-Aarteil S."/>
            <person name="Calhoun S."/>
            <person name="Haridas S."/>
            <person name="Kuo A."/>
            <person name="Mondo S."/>
            <person name="Pangilinan J."/>
            <person name="Riley R."/>
            <person name="Labutti K."/>
            <person name="Andreopoulos B."/>
            <person name="Lipzen A."/>
            <person name="Chen C."/>
            <person name="Yanf M."/>
            <person name="Daum C."/>
            <person name="Ng V."/>
            <person name="Clum A."/>
            <person name="Ohm R."/>
            <person name="Martin F."/>
            <person name="Silar P."/>
            <person name="Natvig D."/>
            <person name="Lalanne C."/>
            <person name="Gautier V."/>
            <person name="Ament-Velasquez S.L."/>
            <person name="Kruys A."/>
            <person name="Hutchinson M.I."/>
            <person name="Powell A.J."/>
            <person name="Barry K."/>
            <person name="Miller A.N."/>
            <person name="Grigoriev I.V."/>
            <person name="Debuchy R."/>
            <person name="Gladieux P."/>
            <person name="Thoren M.H."/>
            <person name="Johannesson H."/>
        </authorList>
    </citation>
    <scope>NUCLEOTIDE SEQUENCE</scope>
    <source>
        <strain evidence="3">PSN309</strain>
    </source>
</reference>
<evidence type="ECO:0000313" key="4">
    <source>
        <dbReference type="Proteomes" id="UP001302126"/>
    </source>
</evidence>
<comment type="caution">
    <text evidence="3">The sequence shown here is derived from an EMBL/GenBank/DDBJ whole genome shotgun (WGS) entry which is preliminary data.</text>
</comment>
<keyword evidence="2" id="KW-0812">Transmembrane</keyword>
<keyword evidence="2" id="KW-0472">Membrane</keyword>
<protein>
    <submittedName>
        <fullName evidence="3">Uncharacterized protein</fullName>
    </submittedName>
</protein>
<evidence type="ECO:0000256" key="1">
    <source>
        <dbReference type="SAM" id="MobiDB-lite"/>
    </source>
</evidence>
<sequence>MLIPQALTPLLVRAYPELAANNSSDLAPSWVLEPDGRGTFGILRSCIITLALCVYTAIHLNIPGAEDAKTTVYLRKAKWVVIAMFAPELVVYVAWCQRQEARWFYKEITKALVYFEQTTPAPKIRRNHTWTMTHSWYAYMGGFSLDPTPRSTAEEYINGSPRLCLHRQVLRALASSGCLPDFPKTYIDDKKEDWSSALAAMLWVSSWQSRSTYGWSPDSGFKRDTTTATYENPSSREAEDFIWIDRCSLPPDEVLERSSGSSLQLSSEADPQPKPGPSSHNGTNSIRIYSLATKQYSWRQFSPPSPGFHQQQATVSLSPLEVVIMPTVGIIPRRELFNEGGHTHLKVLKSISIDKALLERWNMMWQCFQGSSAFASVGKGIHDSGTFKDTPFTFKDGSKLPEGWFRMQDLYILRPEPRVRTWCAYDPRGGGAIGITSLMVILVCTGIYGGIHVAAWKDHFPSSAEHILWKVSCLYLSSIGVLTGTLATVFHLIDRTYERRLGYLSKGKSKTEHRTNELLVAVRDFARSFSPGSDLYKWYLFYPGVAILGPVLLVYAGARLYLVIEAFVSLRSVPQSAYQTPDWTRYLPHL</sequence>
<gene>
    <name evidence="3" type="ORF">QBC35DRAFT_455175</name>
</gene>
<evidence type="ECO:0000313" key="3">
    <source>
        <dbReference type="EMBL" id="KAK4184543.1"/>
    </source>
</evidence>
<name>A0AAN6WMV0_9PEZI</name>
<feature type="transmembrane region" description="Helical" evidence="2">
    <location>
        <begin position="38"/>
        <end position="58"/>
    </location>
</feature>
<feature type="compositionally biased region" description="Low complexity" evidence="1">
    <location>
        <begin position="258"/>
        <end position="267"/>
    </location>
</feature>
<organism evidence="3 4">
    <name type="scientific">Podospora australis</name>
    <dbReference type="NCBI Taxonomy" id="1536484"/>
    <lineage>
        <taxon>Eukaryota</taxon>
        <taxon>Fungi</taxon>
        <taxon>Dikarya</taxon>
        <taxon>Ascomycota</taxon>
        <taxon>Pezizomycotina</taxon>
        <taxon>Sordariomycetes</taxon>
        <taxon>Sordariomycetidae</taxon>
        <taxon>Sordariales</taxon>
        <taxon>Podosporaceae</taxon>
        <taxon>Podospora</taxon>
    </lineage>
</organism>
<feature type="transmembrane region" description="Helical" evidence="2">
    <location>
        <begin position="433"/>
        <end position="455"/>
    </location>
</feature>
<accession>A0AAN6WMV0</accession>
<feature type="transmembrane region" description="Helical" evidence="2">
    <location>
        <begin position="539"/>
        <end position="562"/>
    </location>
</feature>
<proteinExistence type="predicted"/>
<dbReference type="AlphaFoldDB" id="A0AAN6WMV0"/>
<feature type="transmembrane region" description="Helical" evidence="2">
    <location>
        <begin position="467"/>
        <end position="493"/>
    </location>
</feature>
<dbReference type="PANTHER" id="PTHR35043:SF9">
    <property type="match status" value="1"/>
</dbReference>
<keyword evidence="4" id="KW-1185">Reference proteome</keyword>
<feature type="region of interest" description="Disordered" evidence="1">
    <location>
        <begin position="254"/>
        <end position="284"/>
    </location>
</feature>
<dbReference type="Proteomes" id="UP001302126">
    <property type="component" value="Unassembled WGS sequence"/>
</dbReference>
<dbReference type="EMBL" id="MU864484">
    <property type="protein sequence ID" value="KAK4184543.1"/>
    <property type="molecule type" value="Genomic_DNA"/>
</dbReference>
<keyword evidence="2" id="KW-1133">Transmembrane helix</keyword>
<reference evidence="3" key="1">
    <citation type="journal article" date="2023" name="Mol. Phylogenet. Evol.">
        <title>Genome-scale phylogeny and comparative genomics of the fungal order Sordariales.</title>
        <authorList>
            <person name="Hensen N."/>
            <person name="Bonometti L."/>
            <person name="Westerberg I."/>
            <person name="Brannstrom I.O."/>
            <person name="Guillou S."/>
            <person name="Cros-Aarteil S."/>
            <person name="Calhoun S."/>
            <person name="Haridas S."/>
            <person name="Kuo A."/>
            <person name="Mondo S."/>
            <person name="Pangilinan J."/>
            <person name="Riley R."/>
            <person name="LaButti K."/>
            <person name="Andreopoulos B."/>
            <person name="Lipzen A."/>
            <person name="Chen C."/>
            <person name="Yan M."/>
            <person name="Daum C."/>
            <person name="Ng V."/>
            <person name="Clum A."/>
            <person name="Steindorff A."/>
            <person name="Ohm R.A."/>
            <person name="Martin F."/>
            <person name="Silar P."/>
            <person name="Natvig D.O."/>
            <person name="Lalanne C."/>
            <person name="Gautier V."/>
            <person name="Ament-Velasquez S.L."/>
            <person name="Kruys A."/>
            <person name="Hutchinson M.I."/>
            <person name="Powell A.J."/>
            <person name="Barry K."/>
            <person name="Miller A.N."/>
            <person name="Grigoriev I.V."/>
            <person name="Debuchy R."/>
            <person name="Gladieux P."/>
            <person name="Hiltunen Thoren M."/>
            <person name="Johannesson H."/>
        </authorList>
    </citation>
    <scope>NUCLEOTIDE SEQUENCE</scope>
    <source>
        <strain evidence="3">PSN309</strain>
    </source>
</reference>
<dbReference type="PANTHER" id="PTHR35043">
    <property type="entry name" value="TRANSCRIPTION FACTOR DOMAIN-CONTAINING PROTEIN"/>
    <property type="match status" value="1"/>
</dbReference>
<evidence type="ECO:0000256" key="2">
    <source>
        <dbReference type="SAM" id="Phobius"/>
    </source>
</evidence>
<feature type="transmembrane region" description="Helical" evidence="2">
    <location>
        <begin position="79"/>
        <end position="95"/>
    </location>
</feature>